<evidence type="ECO:0000313" key="2">
    <source>
        <dbReference type="Proteomes" id="UP000033140"/>
    </source>
</evidence>
<name>A0A0E9N935_SAICN</name>
<dbReference type="EMBL" id="BACD03000001">
    <property type="protein sequence ID" value="GAO45900.1"/>
    <property type="molecule type" value="Genomic_DNA"/>
</dbReference>
<reference evidence="1 2" key="3">
    <citation type="journal article" date="2015" name="Genome Announc.">
        <title>Draft Genome Sequence of the Archiascomycetous Yeast Saitoella complicata.</title>
        <authorList>
            <person name="Yamauchi K."/>
            <person name="Kondo S."/>
            <person name="Hamamoto M."/>
            <person name="Takahashi Y."/>
            <person name="Ogura Y."/>
            <person name="Hayashi T."/>
            <person name="Nishida H."/>
        </authorList>
    </citation>
    <scope>NUCLEOTIDE SEQUENCE [LARGE SCALE GENOMIC DNA]</scope>
    <source>
        <strain evidence="1 2">NRRL Y-17804</strain>
    </source>
</reference>
<dbReference type="Proteomes" id="UP000033140">
    <property type="component" value="Unassembled WGS sequence"/>
</dbReference>
<dbReference type="AlphaFoldDB" id="A0A0E9N935"/>
<accession>A0A0E9N935</accession>
<proteinExistence type="predicted"/>
<organism evidence="1 2">
    <name type="scientific">Saitoella complicata (strain BCRC 22490 / CBS 7301 / JCM 7358 / NBRC 10748 / NRRL Y-17804)</name>
    <dbReference type="NCBI Taxonomy" id="698492"/>
    <lineage>
        <taxon>Eukaryota</taxon>
        <taxon>Fungi</taxon>
        <taxon>Dikarya</taxon>
        <taxon>Ascomycota</taxon>
        <taxon>Taphrinomycotina</taxon>
        <taxon>Taphrinomycotina incertae sedis</taxon>
        <taxon>Saitoella</taxon>
    </lineage>
</organism>
<comment type="caution">
    <text evidence="1">The sequence shown here is derived from an EMBL/GenBank/DDBJ whole genome shotgun (WGS) entry which is preliminary data.</text>
</comment>
<reference evidence="1 2" key="1">
    <citation type="journal article" date="2011" name="J. Gen. Appl. Microbiol.">
        <title>Draft genome sequencing of the enigmatic yeast Saitoella complicata.</title>
        <authorList>
            <person name="Nishida H."/>
            <person name="Hamamoto M."/>
            <person name="Sugiyama J."/>
        </authorList>
    </citation>
    <scope>NUCLEOTIDE SEQUENCE [LARGE SCALE GENOMIC DNA]</scope>
    <source>
        <strain evidence="1 2">NRRL Y-17804</strain>
    </source>
</reference>
<protein>
    <submittedName>
        <fullName evidence="1">Uncharacterized protein</fullName>
    </submittedName>
</protein>
<evidence type="ECO:0000313" key="1">
    <source>
        <dbReference type="EMBL" id="GAO45900.1"/>
    </source>
</evidence>
<gene>
    <name evidence="1" type="ORF">G7K_0146-t1</name>
</gene>
<keyword evidence="2" id="KW-1185">Reference proteome</keyword>
<reference evidence="1 2" key="2">
    <citation type="journal article" date="2014" name="J. Gen. Appl. Microbiol.">
        <title>The early diverging ascomycetous budding yeast Saitoella complicata has three histone deacetylases belonging to the Clr6, Hos2, and Rpd3 lineages.</title>
        <authorList>
            <person name="Nishida H."/>
            <person name="Matsumoto T."/>
            <person name="Kondo S."/>
            <person name="Hamamoto M."/>
            <person name="Yoshikawa H."/>
        </authorList>
    </citation>
    <scope>NUCLEOTIDE SEQUENCE [LARGE SCALE GENOMIC DNA]</scope>
    <source>
        <strain evidence="1 2">NRRL Y-17804</strain>
    </source>
</reference>
<sequence length="81" mass="9493">MGLVEFIKDSVHWRRQSLEYSRLPRTKLGILVLVCKSHLKSQERRFIKNGSAHTHSLFFQLCNSIVANHLPTQIIRRQLNP</sequence>